<evidence type="ECO:0000313" key="2">
    <source>
        <dbReference type="Proteomes" id="UP000002505"/>
    </source>
</evidence>
<dbReference type="EMBL" id="CP001342">
    <property type="protein sequence ID" value="ACL42264.1"/>
    <property type="molecule type" value="Genomic_DNA"/>
</dbReference>
<keyword evidence="2" id="KW-1185">Reference proteome</keyword>
<protein>
    <submittedName>
        <fullName evidence="1">Uncharacterized protein</fullName>
    </submittedName>
</protein>
<reference evidence="1" key="1">
    <citation type="submission" date="2009-01" db="EMBL/GenBank/DDBJ databases">
        <title>Complete sequence of plasmid1 of Arthrobacter chlorophenolicus A6.</title>
        <authorList>
            <consortium name="US DOE Joint Genome Institute"/>
            <person name="Lucas S."/>
            <person name="Copeland A."/>
            <person name="Lapidus A."/>
            <person name="Glavina del Rio T."/>
            <person name="Tice H."/>
            <person name="Bruce D."/>
            <person name="Goodwin L."/>
            <person name="Pitluck S."/>
            <person name="Goltsman E."/>
            <person name="Clum A."/>
            <person name="Larimer F."/>
            <person name="Land M."/>
            <person name="Hauser L."/>
            <person name="Kyrpides N."/>
            <person name="Mikhailova N."/>
            <person name="Jansson J."/>
            <person name="Richardson P."/>
        </authorList>
    </citation>
    <scope>NUCLEOTIDE SEQUENCE [LARGE SCALE GENOMIC DNA]</scope>
    <source>
        <strain evidence="1">A6</strain>
        <plasmid evidence="1">pACHL01</plasmid>
    </source>
</reference>
<keyword evidence="1" id="KW-0614">Plasmid</keyword>
<evidence type="ECO:0000313" key="1">
    <source>
        <dbReference type="EMBL" id="ACL42264.1"/>
    </source>
</evidence>
<dbReference type="RefSeq" id="WP_012623281.1">
    <property type="nucleotide sequence ID" value="NC_011879.1"/>
</dbReference>
<sequence>MGKASRRKKGAGNARSIKIQDASSVIDAFYSTSQMLGQQGKESAAHAIGKLEQWEQSPVMLRVDLDFALALADTNPDITVAEDWLDRMPYGAIGFSLPDPIVLTLHNRTFRFIGMVATGISVTADSTTHEPLQDAEGISCSWIVTVDGFPPPGAIPVLFLSRGEIVTGEKTLGDYIADATQRRDFDGDPAAAALITTLSLQLMLYLASAEPDVDWLPPASVARPHHMKDARIGHLGWRVGSAFRQISGSPSSSGISDGGWRMPPHIRRAHYRRVRVAMRDAAGKITGTRSGIEGVDWAYETRWIPPTPVNAENGVGPVVRDVTERAPV</sequence>
<dbReference type="AlphaFoldDB" id="B8HIL7"/>
<dbReference type="KEGG" id="ach:Achl_4313"/>
<dbReference type="OrthoDB" id="4714675at2"/>
<gene>
    <name evidence="1" type="ordered locus">Achl_4313</name>
</gene>
<name>B8HIL7_PSECP</name>
<proteinExistence type="predicted"/>
<geneLocation type="plasmid" evidence="1 2">
    <name>pACHL01</name>
</geneLocation>
<dbReference type="Pfam" id="PF26125">
    <property type="entry name" value="AcrVA2-like"/>
    <property type="match status" value="1"/>
</dbReference>
<dbReference type="HOGENOM" id="CLU_846340_0_0_11"/>
<dbReference type="Proteomes" id="UP000002505">
    <property type="component" value="Plasmid pACHL01"/>
</dbReference>
<accession>B8HIL7</accession>
<dbReference type="InterPro" id="IPR058915">
    <property type="entry name" value="AcrVA2-like"/>
</dbReference>
<organism evidence="1 2">
    <name type="scientific">Pseudarthrobacter chlorophenolicus (strain ATCC 700700 / DSM 12829 / CIP 107037 / JCM 12360 / KCTC 9906 / NCIMB 13794 / A6)</name>
    <name type="common">Arthrobacter chlorophenolicus</name>
    <dbReference type="NCBI Taxonomy" id="452863"/>
    <lineage>
        <taxon>Bacteria</taxon>
        <taxon>Bacillati</taxon>
        <taxon>Actinomycetota</taxon>
        <taxon>Actinomycetes</taxon>
        <taxon>Micrococcales</taxon>
        <taxon>Micrococcaceae</taxon>
        <taxon>Pseudarthrobacter</taxon>
    </lineage>
</organism>